<dbReference type="EMBL" id="NBXB01000029">
    <property type="protein sequence ID" value="RFA14036.1"/>
    <property type="molecule type" value="Genomic_DNA"/>
</dbReference>
<organism evidence="2 3">
    <name type="scientific">Subtercola boreus</name>
    <dbReference type="NCBI Taxonomy" id="120213"/>
    <lineage>
        <taxon>Bacteria</taxon>
        <taxon>Bacillati</taxon>
        <taxon>Actinomycetota</taxon>
        <taxon>Actinomycetes</taxon>
        <taxon>Micrococcales</taxon>
        <taxon>Microbacteriaceae</taxon>
        <taxon>Subtercola</taxon>
    </lineage>
</organism>
<sequence>MPELKPLPAALTGIPFTNRTAHRLGVGAGRLRSDDLRAPFHGVHTVAGTRMPDDEHRLVREALARCHAFATVLRPGERFSHTTAALLWGAALPRSFTNAPLHVAAPDPTRARRARGTVGHTLPPSLPALRRGLPVTDPTTTWFGAAQLLPLDELIALGDHLIHRPVYPVRGDTRPYVTLSELEEHAISTRGPGVNRAREALRLLNGGAESRPESLLRLLLHRAGLPKPEVNPEICDSVGNSIGRADLVFREWRVIVEYDGQQHRLEDEQYEKDATRLELFHLDDWHVIRVRKEGLFRFPRQTAEHVSDVLRRRDAHPLPRDRSR</sequence>
<dbReference type="AlphaFoldDB" id="A0A3E0VVZ8"/>
<dbReference type="Proteomes" id="UP000256541">
    <property type="component" value="Unassembled WGS sequence"/>
</dbReference>
<protein>
    <recommendedName>
        <fullName evidence="1">DUF559 domain-containing protein</fullName>
    </recommendedName>
</protein>
<gene>
    <name evidence="2" type="ORF">B7R22_10465</name>
</gene>
<feature type="domain" description="DUF559" evidence="1">
    <location>
        <begin position="246"/>
        <end position="310"/>
    </location>
</feature>
<evidence type="ECO:0000259" key="1">
    <source>
        <dbReference type="Pfam" id="PF04480"/>
    </source>
</evidence>
<dbReference type="OrthoDB" id="3173471at2"/>
<reference evidence="2 3" key="1">
    <citation type="submission" date="2017-04" db="EMBL/GenBank/DDBJ databases">
        <title>Comparative genome analysis of Subtercola boreus.</title>
        <authorList>
            <person name="Cho Y.-J."/>
            <person name="Cho A."/>
            <person name="Kim O.-S."/>
            <person name="Lee J.-I."/>
        </authorList>
    </citation>
    <scope>NUCLEOTIDE SEQUENCE [LARGE SCALE GENOMIC DNA]</scope>
    <source>
        <strain evidence="2 3">P27479</strain>
    </source>
</reference>
<proteinExistence type="predicted"/>
<accession>A0A3E0VVZ8</accession>
<dbReference type="InterPro" id="IPR007569">
    <property type="entry name" value="DUF559"/>
</dbReference>
<dbReference type="SUPFAM" id="SSF52980">
    <property type="entry name" value="Restriction endonuclease-like"/>
    <property type="match status" value="1"/>
</dbReference>
<comment type="caution">
    <text evidence="2">The sequence shown here is derived from an EMBL/GenBank/DDBJ whole genome shotgun (WGS) entry which is preliminary data.</text>
</comment>
<dbReference type="Pfam" id="PF04480">
    <property type="entry name" value="DUF559"/>
    <property type="match status" value="1"/>
</dbReference>
<dbReference type="Gene3D" id="3.40.960.10">
    <property type="entry name" value="VSR Endonuclease"/>
    <property type="match status" value="1"/>
</dbReference>
<dbReference type="InterPro" id="IPR011335">
    <property type="entry name" value="Restrct_endonuc-II-like"/>
</dbReference>
<evidence type="ECO:0000313" key="3">
    <source>
        <dbReference type="Proteomes" id="UP000256541"/>
    </source>
</evidence>
<dbReference type="RefSeq" id="WP_116411697.1">
    <property type="nucleotide sequence ID" value="NZ_NBXB01000029.1"/>
</dbReference>
<evidence type="ECO:0000313" key="2">
    <source>
        <dbReference type="EMBL" id="RFA14036.1"/>
    </source>
</evidence>
<name>A0A3E0VVZ8_9MICO</name>